<comment type="caution">
    <text evidence="1">The sequence shown here is derived from an EMBL/GenBank/DDBJ whole genome shotgun (WGS) entry which is preliminary data.</text>
</comment>
<reference evidence="1 2" key="1">
    <citation type="journal article" date="2015" name="Biotechnol. Bioeng.">
        <title>Genome sequence and phenotypic characterization of Caulobacter segnis.</title>
        <authorList>
            <person name="Patel S."/>
            <person name="Fletcher B."/>
            <person name="Scott D.C."/>
            <person name="Ely B."/>
        </authorList>
    </citation>
    <scope>NUCLEOTIDE SEQUENCE [LARGE SCALE GENOMIC DNA]</scope>
    <source>
        <strain evidence="1 2">ERI-2</strain>
    </source>
</reference>
<dbReference type="EMBL" id="LITT01000040">
    <property type="protein sequence ID" value="OAA84240.1"/>
    <property type="molecule type" value="Genomic_DNA"/>
</dbReference>
<organism evidence="1 2">
    <name type="scientific">Clostridium ljungdahlii</name>
    <dbReference type="NCBI Taxonomy" id="1538"/>
    <lineage>
        <taxon>Bacteria</taxon>
        <taxon>Bacillati</taxon>
        <taxon>Bacillota</taxon>
        <taxon>Clostridia</taxon>
        <taxon>Eubacteriales</taxon>
        <taxon>Clostridiaceae</taxon>
        <taxon>Clostridium</taxon>
    </lineage>
</organism>
<evidence type="ECO:0000313" key="2">
    <source>
        <dbReference type="Proteomes" id="UP000077407"/>
    </source>
</evidence>
<name>A0A170ND43_9CLOT</name>
<protein>
    <submittedName>
        <fullName evidence="1">Uncharacterized protein</fullName>
    </submittedName>
</protein>
<proteinExistence type="predicted"/>
<evidence type="ECO:0000313" key="1">
    <source>
        <dbReference type="EMBL" id="OAA84240.1"/>
    </source>
</evidence>
<sequence>MIKLNYLEKEDLGKIVEWNAKKADTTSVG</sequence>
<accession>A0A170ND43</accession>
<dbReference type="AlphaFoldDB" id="A0A170ND43"/>
<dbReference type="Proteomes" id="UP000077407">
    <property type="component" value="Unassembled WGS sequence"/>
</dbReference>
<dbReference type="PATRIC" id="fig|1538.10.peg.3250"/>
<gene>
    <name evidence="1" type="ORF">WY13_02931</name>
</gene>